<keyword evidence="7" id="KW-0408">Iron</keyword>
<comment type="cofactor">
    <cofactor evidence="1 10">
        <name>pyridoxal 5'-phosphate</name>
        <dbReference type="ChEBI" id="CHEBI:597326"/>
    </cofactor>
</comment>
<evidence type="ECO:0000256" key="6">
    <source>
        <dbReference type="ARBA" id="ARBA00022898"/>
    </source>
</evidence>
<comment type="catalytic activity">
    <reaction evidence="9">
        <text>(sulfur carrier)-H + L-cysteine = (sulfur carrier)-SH + L-alanine</text>
        <dbReference type="Rhea" id="RHEA:43892"/>
        <dbReference type="Rhea" id="RHEA-COMP:14737"/>
        <dbReference type="Rhea" id="RHEA-COMP:14739"/>
        <dbReference type="ChEBI" id="CHEBI:29917"/>
        <dbReference type="ChEBI" id="CHEBI:35235"/>
        <dbReference type="ChEBI" id="CHEBI:57972"/>
        <dbReference type="ChEBI" id="CHEBI:64428"/>
        <dbReference type="EC" id="2.8.1.7"/>
    </reaction>
</comment>
<dbReference type="EMBL" id="JBHTJW010000003">
    <property type="protein sequence ID" value="MFD0930606.1"/>
    <property type="molecule type" value="Genomic_DNA"/>
</dbReference>
<dbReference type="PANTHER" id="PTHR11601">
    <property type="entry name" value="CYSTEINE DESULFURYLASE FAMILY MEMBER"/>
    <property type="match status" value="1"/>
</dbReference>
<dbReference type="PROSITE" id="PS00595">
    <property type="entry name" value="AA_TRANSFER_CLASS_5"/>
    <property type="match status" value="1"/>
</dbReference>
<evidence type="ECO:0000259" key="11">
    <source>
        <dbReference type="Pfam" id="PF00266"/>
    </source>
</evidence>
<dbReference type="InterPro" id="IPR020578">
    <property type="entry name" value="Aminotrans_V_PyrdxlP_BS"/>
</dbReference>
<keyword evidence="5" id="KW-0479">Metal-binding</keyword>
<evidence type="ECO:0000256" key="3">
    <source>
        <dbReference type="ARBA" id="ARBA00012239"/>
    </source>
</evidence>
<evidence type="ECO:0000313" key="12">
    <source>
        <dbReference type="EMBL" id="MFD0930606.1"/>
    </source>
</evidence>
<dbReference type="PIRSF" id="PIRSF005572">
    <property type="entry name" value="NifS"/>
    <property type="match status" value="1"/>
</dbReference>
<comment type="similarity">
    <text evidence="2">Belongs to the class-V pyridoxal-phosphate-dependent aminotransferase family. NifS/IscS subfamily.</text>
</comment>
<keyword evidence="6" id="KW-0663">Pyridoxal phosphate</keyword>
<dbReference type="Pfam" id="PF00266">
    <property type="entry name" value="Aminotran_5"/>
    <property type="match status" value="1"/>
</dbReference>
<evidence type="ECO:0000313" key="13">
    <source>
        <dbReference type="Proteomes" id="UP001597106"/>
    </source>
</evidence>
<keyword evidence="4" id="KW-0808">Transferase</keyword>
<sequence length="388" mass="40789">MKWLYLDHNATTQPLPQVVEAMLPWLSTHYGNPSSSHPLGRQAREALVNARASVAAFLQSNPAEVVFTSGATESNHLAILAALAARPERRQIVTSAVEHTSTRLLLAQLAKQGVEVVEIGVDAQGQLSMPELLAAVGPHTALVSLMHANHETGVIFPVAEAAEIAHRHGALMHVDAAQSAGKLPLNMAALGCDLLGFSAHKLYAAKGTGVLYVKKGLSLQPMLWGNQERHRRGGTENLPGIVGLATACDVLGGDLATHASRMAALRDQFEQAVLQALPAVEVNGGGPRVANTSHLCFAGLSADSSTDLNGEALLLRLEKQGVLASRGSACSAGGNQPSHVLLAMGRSEQQALCSLRFSLGIHHTAADMQQLLAAVVTSVRQLQLQQAA</sequence>
<dbReference type="Gene3D" id="3.40.640.10">
    <property type="entry name" value="Type I PLP-dependent aspartate aminotransferase-like (Major domain)"/>
    <property type="match status" value="1"/>
</dbReference>
<name>A0ABW3GJ23_9PROT</name>
<dbReference type="InterPro" id="IPR000192">
    <property type="entry name" value="Aminotrans_V_dom"/>
</dbReference>
<comment type="caution">
    <text evidence="12">The sequence shown here is derived from an EMBL/GenBank/DDBJ whole genome shotgun (WGS) entry which is preliminary data.</text>
</comment>
<evidence type="ECO:0000256" key="5">
    <source>
        <dbReference type="ARBA" id="ARBA00022723"/>
    </source>
</evidence>
<dbReference type="Gene3D" id="1.10.260.50">
    <property type="match status" value="1"/>
</dbReference>
<dbReference type="Proteomes" id="UP001597106">
    <property type="component" value="Unassembled WGS sequence"/>
</dbReference>
<gene>
    <name evidence="12" type="ORF">ACFQ1T_12540</name>
</gene>
<proteinExistence type="inferred from homology"/>
<evidence type="ECO:0000256" key="7">
    <source>
        <dbReference type="ARBA" id="ARBA00023004"/>
    </source>
</evidence>
<dbReference type="EC" id="2.8.1.7" evidence="3"/>
<feature type="domain" description="Aminotransferase class V" evidence="11">
    <location>
        <begin position="5"/>
        <end position="371"/>
    </location>
</feature>
<dbReference type="Gene3D" id="3.90.1150.10">
    <property type="entry name" value="Aspartate Aminotransferase, domain 1"/>
    <property type="match status" value="1"/>
</dbReference>
<keyword evidence="13" id="KW-1185">Reference proteome</keyword>
<dbReference type="InterPro" id="IPR016454">
    <property type="entry name" value="Cysteine_dSase"/>
</dbReference>
<dbReference type="RefSeq" id="WP_379077272.1">
    <property type="nucleotide sequence ID" value="NZ_JBHTJW010000003.1"/>
</dbReference>
<dbReference type="InterPro" id="IPR015421">
    <property type="entry name" value="PyrdxlP-dep_Trfase_major"/>
</dbReference>
<keyword evidence="8" id="KW-0411">Iron-sulfur</keyword>
<dbReference type="InterPro" id="IPR015424">
    <property type="entry name" value="PyrdxlP-dep_Trfase"/>
</dbReference>
<evidence type="ECO:0000256" key="9">
    <source>
        <dbReference type="ARBA" id="ARBA00050776"/>
    </source>
</evidence>
<reference evidence="13" key="1">
    <citation type="journal article" date="2019" name="Int. J. Syst. Evol. Microbiol.">
        <title>The Global Catalogue of Microorganisms (GCM) 10K type strain sequencing project: providing services to taxonomists for standard genome sequencing and annotation.</title>
        <authorList>
            <consortium name="The Broad Institute Genomics Platform"/>
            <consortium name="The Broad Institute Genome Sequencing Center for Infectious Disease"/>
            <person name="Wu L."/>
            <person name="Ma J."/>
        </authorList>
    </citation>
    <scope>NUCLEOTIDE SEQUENCE [LARGE SCALE GENOMIC DNA]</scope>
    <source>
        <strain evidence="13">CCUG 59685</strain>
    </source>
</reference>
<organism evidence="12 13">
    <name type="scientific">Methylophilus glucosoxydans</name>
    <dbReference type="NCBI Taxonomy" id="752553"/>
    <lineage>
        <taxon>Bacteria</taxon>
        <taxon>Pseudomonadati</taxon>
        <taxon>Pseudomonadota</taxon>
        <taxon>Betaproteobacteria</taxon>
        <taxon>Nitrosomonadales</taxon>
        <taxon>Methylophilaceae</taxon>
        <taxon>Methylophilus</taxon>
    </lineage>
</organism>
<evidence type="ECO:0000256" key="4">
    <source>
        <dbReference type="ARBA" id="ARBA00022679"/>
    </source>
</evidence>
<dbReference type="PANTHER" id="PTHR11601:SF34">
    <property type="entry name" value="CYSTEINE DESULFURASE"/>
    <property type="match status" value="1"/>
</dbReference>
<evidence type="ECO:0000256" key="1">
    <source>
        <dbReference type="ARBA" id="ARBA00001933"/>
    </source>
</evidence>
<dbReference type="SUPFAM" id="SSF53383">
    <property type="entry name" value="PLP-dependent transferases"/>
    <property type="match status" value="1"/>
</dbReference>
<evidence type="ECO:0000256" key="10">
    <source>
        <dbReference type="RuleBase" id="RU004504"/>
    </source>
</evidence>
<evidence type="ECO:0000256" key="2">
    <source>
        <dbReference type="ARBA" id="ARBA00006490"/>
    </source>
</evidence>
<accession>A0ABW3GJ23</accession>
<evidence type="ECO:0000256" key="8">
    <source>
        <dbReference type="ARBA" id="ARBA00023014"/>
    </source>
</evidence>
<protein>
    <recommendedName>
        <fullName evidence="3">cysteine desulfurase</fullName>
        <ecNumber evidence="3">2.8.1.7</ecNumber>
    </recommendedName>
</protein>
<dbReference type="InterPro" id="IPR015422">
    <property type="entry name" value="PyrdxlP-dep_Trfase_small"/>
</dbReference>